<dbReference type="CDD" id="cd03416">
    <property type="entry name" value="CbiX_SirB_N"/>
    <property type="match status" value="1"/>
</dbReference>
<keyword evidence="1" id="KW-0479">Metal-binding</keyword>
<dbReference type="Proteomes" id="UP000323046">
    <property type="component" value="Chromosome"/>
</dbReference>
<evidence type="ECO:0000256" key="2">
    <source>
        <dbReference type="ARBA" id="ARBA00023239"/>
    </source>
</evidence>
<evidence type="ECO:0008006" key="6">
    <source>
        <dbReference type="Google" id="ProtNLM"/>
    </source>
</evidence>
<dbReference type="EMBL" id="CP029193">
    <property type="protein sequence ID" value="QES27001.1"/>
    <property type="molecule type" value="Genomic_DNA"/>
</dbReference>
<dbReference type="GO" id="GO:0046872">
    <property type="term" value="F:metal ion binding"/>
    <property type="evidence" value="ECO:0007669"/>
    <property type="project" value="UniProtKB-KW"/>
</dbReference>
<dbReference type="Pfam" id="PF01903">
    <property type="entry name" value="CbiX"/>
    <property type="match status" value="2"/>
</dbReference>
<dbReference type="RefSeq" id="WP_150167456.1">
    <property type="nucleotide sequence ID" value="NZ_CP029193.1"/>
</dbReference>
<feature type="compositionally biased region" description="Pro residues" evidence="3">
    <location>
        <begin position="56"/>
        <end position="66"/>
    </location>
</feature>
<dbReference type="InterPro" id="IPR050963">
    <property type="entry name" value="Sirohydro_Cobaltochel/CbiX"/>
</dbReference>
<dbReference type="SUPFAM" id="SSF53800">
    <property type="entry name" value="Chelatase"/>
    <property type="match status" value="1"/>
</dbReference>
<sequence>MTPSNPLRDESGSTHLDSTAQIMDRISSQLGTQLSLVSPDGTRRRHPRRAAHPGLRPDPSPAPSPDSRPTLVLVAHGSRDPRALATVTALAERVREQRPGLAVRLGHIELNEPLLTDTLQDLTAQATGQAVGRAVGQAVLVPLLLSRGQHVKRDIPAAAARFPDLGTRVAAPLGPHPLLAEALHARLLQAGWPERPAGAGAGGGSGAGSGSWVGARHRHAVVLAAAGSRDPESAADTETAAGLLAERLRVPVVPAYAAPTPACPRSVPEALEALAAQGRTRTAVASYFTAPGRFATQSAGAAPWIAAAPLGPHAALARLVLLRYDQARSAPVSVSRRTLSSV</sequence>
<dbReference type="OrthoDB" id="7345302at2"/>
<proteinExistence type="predicted"/>
<organism evidence="4 5">
    <name type="scientific">Streptomyces venezuelae</name>
    <dbReference type="NCBI Taxonomy" id="54571"/>
    <lineage>
        <taxon>Bacteria</taxon>
        <taxon>Bacillati</taxon>
        <taxon>Actinomycetota</taxon>
        <taxon>Actinomycetes</taxon>
        <taxon>Kitasatosporales</taxon>
        <taxon>Streptomycetaceae</taxon>
        <taxon>Streptomyces</taxon>
    </lineage>
</organism>
<evidence type="ECO:0000313" key="5">
    <source>
        <dbReference type="Proteomes" id="UP000323046"/>
    </source>
</evidence>
<evidence type="ECO:0000313" key="4">
    <source>
        <dbReference type="EMBL" id="QES27001.1"/>
    </source>
</evidence>
<dbReference type="GO" id="GO:0016829">
    <property type="term" value="F:lyase activity"/>
    <property type="evidence" value="ECO:0007669"/>
    <property type="project" value="UniProtKB-KW"/>
</dbReference>
<feature type="region of interest" description="Disordered" evidence="3">
    <location>
        <begin position="29"/>
        <end position="69"/>
    </location>
</feature>
<dbReference type="PANTHER" id="PTHR33542">
    <property type="entry name" value="SIROHYDROCHLORIN FERROCHELATASE, CHLOROPLASTIC"/>
    <property type="match status" value="1"/>
</dbReference>
<evidence type="ECO:0000256" key="1">
    <source>
        <dbReference type="ARBA" id="ARBA00022723"/>
    </source>
</evidence>
<dbReference type="PANTHER" id="PTHR33542:SF5">
    <property type="entry name" value="FERROCHELATASE CHE1"/>
    <property type="match status" value="1"/>
</dbReference>
<reference evidence="4 5" key="1">
    <citation type="submission" date="2018-05" db="EMBL/GenBank/DDBJ databases">
        <title>Streptomyces venezuelae.</title>
        <authorList>
            <person name="Kim W."/>
            <person name="Lee N."/>
            <person name="Cho B.-K."/>
        </authorList>
    </citation>
    <scope>NUCLEOTIDE SEQUENCE [LARGE SCALE GENOMIC DNA]</scope>
    <source>
        <strain evidence="4 5">ATCC 14583</strain>
    </source>
</reference>
<keyword evidence="2" id="KW-0456">Lyase</keyword>
<evidence type="ECO:0000256" key="3">
    <source>
        <dbReference type="SAM" id="MobiDB-lite"/>
    </source>
</evidence>
<dbReference type="InterPro" id="IPR002762">
    <property type="entry name" value="CbiX-like"/>
</dbReference>
<keyword evidence="5" id="KW-1185">Reference proteome</keyword>
<protein>
    <recommendedName>
        <fullName evidence="6">Sirohydrochlorin chelatase</fullName>
    </recommendedName>
</protein>
<gene>
    <name evidence="4" type="ORF">DEJ47_11435</name>
</gene>
<dbReference type="AlphaFoldDB" id="A0A5P2BCS2"/>
<dbReference type="Gene3D" id="3.40.50.1400">
    <property type="match status" value="2"/>
</dbReference>
<accession>A0A5P2BCS2</accession>
<name>A0A5P2BCS2_STRVZ</name>